<organism evidence="2 3">
    <name type="scientific">Streptomyces fildesensis</name>
    <dbReference type="NCBI Taxonomy" id="375757"/>
    <lineage>
        <taxon>Bacteria</taxon>
        <taxon>Bacillati</taxon>
        <taxon>Actinomycetota</taxon>
        <taxon>Actinomycetes</taxon>
        <taxon>Kitasatosporales</taxon>
        <taxon>Streptomycetaceae</taxon>
        <taxon>Streptomyces</taxon>
    </lineage>
</organism>
<feature type="transmembrane region" description="Helical" evidence="1">
    <location>
        <begin position="47"/>
        <end position="76"/>
    </location>
</feature>
<protein>
    <submittedName>
        <fullName evidence="2">Uncharacterized protein</fullName>
    </submittedName>
</protein>
<reference evidence="2 3" key="1">
    <citation type="submission" date="2024-10" db="EMBL/GenBank/DDBJ databases">
        <title>The Natural Products Discovery Center: Release of the First 8490 Sequenced Strains for Exploring Actinobacteria Biosynthetic Diversity.</title>
        <authorList>
            <person name="Kalkreuter E."/>
            <person name="Kautsar S.A."/>
            <person name="Yang D."/>
            <person name="Bader C.D."/>
            <person name="Teijaro C.N."/>
            <person name="Fluegel L."/>
            <person name="Davis C.M."/>
            <person name="Simpson J.R."/>
            <person name="Lauterbach L."/>
            <person name="Steele A.D."/>
            <person name="Gui C."/>
            <person name="Meng S."/>
            <person name="Li G."/>
            <person name="Viehrig K."/>
            <person name="Ye F."/>
            <person name="Su P."/>
            <person name="Kiefer A.F."/>
            <person name="Nichols A."/>
            <person name="Cepeda A.J."/>
            <person name="Yan W."/>
            <person name="Fan B."/>
            <person name="Jiang Y."/>
            <person name="Adhikari A."/>
            <person name="Zheng C.-J."/>
            <person name="Schuster L."/>
            <person name="Cowan T.M."/>
            <person name="Smanski M.J."/>
            <person name="Chevrette M.G."/>
            <person name="De Carvalho L.P.S."/>
            <person name="Shen B."/>
        </authorList>
    </citation>
    <scope>NUCLEOTIDE SEQUENCE [LARGE SCALE GENOMIC DNA]</scope>
    <source>
        <strain evidence="2 3">NPDC053399</strain>
    </source>
</reference>
<accession>A0ABW8CEH1</accession>
<name>A0ABW8CEH1_9ACTN</name>
<dbReference type="EMBL" id="JBITYG010000010">
    <property type="protein sequence ID" value="MFI9104854.1"/>
    <property type="molecule type" value="Genomic_DNA"/>
</dbReference>
<evidence type="ECO:0000313" key="2">
    <source>
        <dbReference type="EMBL" id="MFI9104854.1"/>
    </source>
</evidence>
<keyword evidence="1" id="KW-0812">Transmembrane</keyword>
<evidence type="ECO:0000256" key="1">
    <source>
        <dbReference type="SAM" id="Phobius"/>
    </source>
</evidence>
<keyword evidence="1" id="KW-1133">Transmembrane helix</keyword>
<keyword evidence="1" id="KW-0472">Membrane</keyword>
<evidence type="ECO:0000313" key="3">
    <source>
        <dbReference type="Proteomes" id="UP001614394"/>
    </source>
</evidence>
<keyword evidence="3" id="KW-1185">Reference proteome</keyword>
<gene>
    <name evidence="2" type="ORF">ACIGXA_30495</name>
</gene>
<proteinExistence type="predicted"/>
<dbReference type="Proteomes" id="UP001614394">
    <property type="component" value="Unassembled WGS sequence"/>
</dbReference>
<comment type="caution">
    <text evidence="2">The sequence shown here is derived from an EMBL/GenBank/DDBJ whole genome shotgun (WGS) entry which is preliminary data.</text>
</comment>
<sequence length="84" mass="8856">MNIVLACLAGLLAAINLVQVVIGRQLIRPSNSKRPAPQLRRESACAAIAMIGVCLVALHIFIGLILIAIGFALIVIGRRIASKS</sequence>
<dbReference type="RefSeq" id="WP_399655490.1">
    <property type="nucleotide sequence ID" value="NZ_JBITYG010000010.1"/>
</dbReference>